<evidence type="ECO:0000259" key="5">
    <source>
        <dbReference type="PROSITE" id="PS50977"/>
    </source>
</evidence>
<keyword evidence="2 4" id="KW-0238">DNA-binding</keyword>
<feature type="DNA-binding region" description="H-T-H motif" evidence="4">
    <location>
        <begin position="39"/>
        <end position="58"/>
    </location>
</feature>
<gene>
    <name evidence="6" type="ORF">ACEZDJ_22605</name>
</gene>
<dbReference type="Proteomes" id="UP001592528">
    <property type="component" value="Unassembled WGS sequence"/>
</dbReference>
<dbReference type="PRINTS" id="PR00455">
    <property type="entry name" value="HTHTETR"/>
</dbReference>
<dbReference type="EMBL" id="JBHEZZ010000013">
    <property type="protein sequence ID" value="MFC1404087.1"/>
    <property type="molecule type" value="Genomic_DNA"/>
</dbReference>
<accession>A0ABV6URJ5</accession>
<keyword evidence="3" id="KW-0804">Transcription</keyword>
<dbReference type="InterPro" id="IPR050109">
    <property type="entry name" value="HTH-type_TetR-like_transc_reg"/>
</dbReference>
<dbReference type="InterPro" id="IPR001647">
    <property type="entry name" value="HTH_TetR"/>
</dbReference>
<dbReference type="PANTHER" id="PTHR30055">
    <property type="entry name" value="HTH-TYPE TRANSCRIPTIONAL REGULATOR RUTR"/>
    <property type="match status" value="1"/>
</dbReference>
<keyword evidence="7" id="KW-1185">Reference proteome</keyword>
<evidence type="ECO:0000256" key="1">
    <source>
        <dbReference type="ARBA" id="ARBA00023015"/>
    </source>
</evidence>
<dbReference type="PROSITE" id="PS50977">
    <property type="entry name" value="HTH_TETR_2"/>
    <property type="match status" value="1"/>
</dbReference>
<evidence type="ECO:0000313" key="6">
    <source>
        <dbReference type="EMBL" id="MFC1404087.1"/>
    </source>
</evidence>
<sequence length="187" mass="20987">MATPVRGMSNRALQAERTRQQILETAQRLFAEHGYDATSIQMIADEMALTKAAVYYHFRAKSDMLHAVMKPGVQRIAALLDEADSLRGRRARIEHVVTGVVDFLVQNRSYAVMASSDPAAKRHDKDEQTTQLARRALALIYGEQPTPAERISFAAAFAIADHLPDLVDLTDEQLREALRTTMLRILR</sequence>
<proteinExistence type="predicted"/>
<dbReference type="Gene3D" id="1.10.357.10">
    <property type="entry name" value="Tetracycline Repressor, domain 2"/>
    <property type="match status" value="1"/>
</dbReference>
<dbReference type="InterPro" id="IPR009057">
    <property type="entry name" value="Homeodomain-like_sf"/>
</dbReference>
<dbReference type="InterPro" id="IPR023772">
    <property type="entry name" value="DNA-bd_HTH_TetR-type_CS"/>
</dbReference>
<dbReference type="PROSITE" id="PS01081">
    <property type="entry name" value="HTH_TETR_1"/>
    <property type="match status" value="1"/>
</dbReference>
<name>A0ABV6URJ5_9ACTN</name>
<organism evidence="6 7">
    <name type="scientific">Streptacidiphilus cavernicola</name>
    <dbReference type="NCBI Taxonomy" id="3342716"/>
    <lineage>
        <taxon>Bacteria</taxon>
        <taxon>Bacillati</taxon>
        <taxon>Actinomycetota</taxon>
        <taxon>Actinomycetes</taxon>
        <taxon>Kitasatosporales</taxon>
        <taxon>Streptomycetaceae</taxon>
        <taxon>Streptacidiphilus</taxon>
    </lineage>
</organism>
<dbReference type="Pfam" id="PF00440">
    <property type="entry name" value="TetR_N"/>
    <property type="match status" value="1"/>
</dbReference>
<evidence type="ECO:0000256" key="4">
    <source>
        <dbReference type="PROSITE-ProRule" id="PRU00335"/>
    </source>
</evidence>
<dbReference type="PANTHER" id="PTHR30055:SF234">
    <property type="entry name" value="HTH-TYPE TRANSCRIPTIONAL REGULATOR BETI"/>
    <property type="match status" value="1"/>
</dbReference>
<evidence type="ECO:0000256" key="3">
    <source>
        <dbReference type="ARBA" id="ARBA00023163"/>
    </source>
</evidence>
<feature type="domain" description="HTH tetR-type" evidence="5">
    <location>
        <begin position="16"/>
        <end position="76"/>
    </location>
</feature>
<evidence type="ECO:0000313" key="7">
    <source>
        <dbReference type="Proteomes" id="UP001592528"/>
    </source>
</evidence>
<protein>
    <submittedName>
        <fullName evidence="6">TetR/AcrR family transcriptional regulator</fullName>
    </submittedName>
</protein>
<evidence type="ECO:0000256" key="2">
    <source>
        <dbReference type="ARBA" id="ARBA00023125"/>
    </source>
</evidence>
<dbReference type="RefSeq" id="WP_198037498.1">
    <property type="nucleotide sequence ID" value="NZ_JBHEZZ010000013.1"/>
</dbReference>
<dbReference type="SUPFAM" id="SSF46689">
    <property type="entry name" value="Homeodomain-like"/>
    <property type="match status" value="1"/>
</dbReference>
<keyword evidence="1" id="KW-0805">Transcription regulation</keyword>
<reference evidence="6 7" key="1">
    <citation type="submission" date="2024-09" db="EMBL/GenBank/DDBJ databases">
        <authorList>
            <person name="Lee S.D."/>
        </authorList>
    </citation>
    <scope>NUCLEOTIDE SEQUENCE [LARGE SCALE GENOMIC DNA]</scope>
    <source>
        <strain evidence="6 7">N1-5</strain>
    </source>
</reference>
<comment type="caution">
    <text evidence="6">The sequence shown here is derived from an EMBL/GenBank/DDBJ whole genome shotgun (WGS) entry which is preliminary data.</text>
</comment>